<sequence>MNGPDHENRFSDGFPLCQEVLGELDPPLNGYDNEFARLVGSGDVENTHYSRLVRYLDLSLDTQVAGYASGVARFPRKTAAAPFMEFAEIKLNARVLMRRAISAIGGEVEPEGTVALPFDAYSMPWYFLWLGTMGNRAQSGLGAYAGMLVWHHVCVSLVERLSTLENPPPEDFTVIFRRFEEAPERMLRVCLEAAEEGLHAGDDQRAALVSARLAEISLLRFMSAPVQ</sequence>
<keyword evidence="2" id="KW-1185">Reference proteome</keyword>
<dbReference type="EMBL" id="JACBYW010000002">
    <property type="protein sequence ID" value="NYH78308.1"/>
    <property type="molecule type" value="Genomic_DNA"/>
</dbReference>
<dbReference type="Proteomes" id="UP000548304">
    <property type="component" value="Unassembled WGS sequence"/>
</dbReference>
<evidence type="ECO:0000313" key="2">
    <source>
        <dbReference type="Proteomes" id="UP000548304"/>
    </source>
</evidence>
<name>A0A852YW71_9ACTN</name>
<gene>
    <name evidence="1" type="ORF">FHR84_001630</name>
</gene>
<evidence type="ECO:0008006" key="3">
    <source>
        <dbReference type="Google" id="ProtNLM"/>
    </source>
</evidence>
<reference evidence="1 2" key="1">
    <citation type="submission" date="2020-07" db="EMBL/GenBank/DDBJ databases">
        <title>Genomic Encyclopedia of Type Strains, Phase III (KMG-III): the genomes of soil and plant-associated and newly described type strains.</title>
        <authorList>
            <person name="Whitman W."/>
        </authorList>
    </citation>
    <scope>NUCLEOTIDE SEQUENCE [LARGE SCALE GENOMIC DNA]</scope>
    <source>
        <strain evidence="1 2">CECT 8576</strain>
    </source>
</reference>
<proteinExistence type="predicted"/>
<comment type="caution">
    <text evidence="1">The sequence shown here is derived from an EMBL/GenBank/DDBJ whole genome shotgun (WGS) entry which is preliminary data.</text>
</comment>
<accession>A0A852YW71</accession>
<evidence type="ECO:0000313" key="1">
    <source>
        <dbReference type="EMBL" id="NYH78308.1"/>
    </source>
</evidence>
<organism evidence="1 2">
    <name type="scientific">Actinopolyspora biskrensis</name>
    <dbReference type="NCBI Taxonomy" id="1470178"/>
    <lineage>
        <taxon>Bacteria</taxon>
        <taxon>Bacillati</taxon>
        <taxon>Actinomycetota</taxon>
        <taxon>Actinomycetes</taxon>
        <taxon>Actinopolysporales</taxon>
        <taxon>Actinopolysporaceae</taxon>
        <taxon>Actinopolyspora</taxon>
    </lineage>
</organism>
<dbReference type="RefSeq" id="WP_179534793.1">
    <property type="nucleotide sequence ID" value="NZ_JACBYW010000002.1"/>
</dbReference>
<protein>
    <recommendedName>
        <fullName evidence="3">Heme oxygenase</fullName>
    </recommendedName>
</protein>
<dbReference type="AlphaFoldDB" id="A0A852YW71"/>